<sequence>MKNLLFILIIAIFLKPIFPVIEYVVNYEYISKVLCENKAKPKMNCNGKCHLMKEMAKAAENDKPTSSDKKGYSPVVELLFFQEIKTFSIASVSFLDNENNSNTYSNLYSNSHLESLFRPPIFIS</sequence>
<protein>
    <submittedName>
        <fullName evidence="1">Uncharacterized protein</fullName>
    </submittedName>
</protein>
<comment type="caution">
    <text evidence="1">The sequence shown here is derived from an EMBL/GenBank/DDBJ whole genome shotgun (WGS) entry which is preliminary data.</text>
</comment>
<keyword evidence="2" id="KW-1185">Reference proteome</keyword>
<proteinExistence type="predicted"/>
<dbReference type="RefSeq" id="WP_310003803.1">
    <property type="nucleotide sequence ID" value="NZ_JAVDTX010000001.1"/>
</dbReference>
<organism evidence="1 2">
    <name type="scientific">Flavobacterium granuli</name>
    <dbReference type="NCBI Taxonomy" id="280093"/>
    <lineage>
        <taxon>Bacteria</taxon>
        <taxon>Pseudomonadati</taxon>
        <taxon>Bacteroidota</taxon>
        <taxon>Flavobacteriia</taxon>
        <taxon>Flavobacteriales</taxon>
        <taxon>Flavobacteriaceae</taxon>
        <taxon>Flavobacterium</taxon>
    </lineage>
</organism>
<name>A0ABU1RYV2_9FLAO</name>
<dbReference type="EMBL" id="JAVDTX010000001">
    <property type="protein sequence ID" value="MDR6843924.1"/>
    <property type="molecule type" value="Genomic_DNA"/>
</dbReference>
<dbReference type="Proteomes" id="UP001261871">
    <property type="component" value="Unassembled WGS sequence"/>
</dbReference>
<accession>A0ABU1RYV2</accession>
<gene>
    <name evidence="1" type="ORF">J2W95_000604</name>
</gene>
<evidence type="ECO:0000313" key="2">
    <source>
        <dbReference type="Proteomes" id="UP001261871"/>
    </source>
</evidence>
<evidence type="ECO:0000313" key="1">
    <source>
        <dbReference type="EMBL" id="MDR6843924.1"/>
    </source>
</evidence>
<reference evidence="1 2" key="1">
    <citation type="submission" date="2023-07" db="EMBL/GenBank/DDBJ databases">
        <title>Sorghum-associated microbial communities from plants grown in Nebraska, USA.</title>
        <authorList>
            <person name="Schachtman D."/>
        </authorList>
    </citation>
    <scope>NUCLEOTIDE SEQUENCE [LARGE SCALE GENOMIC DNA]</scope>
    <source>
        <strain evidence="1 2">BE124</strain>
    </source>
</reference>